<feature type="transmembrane region" description="Helical" evidence="1">
    <location>
        <begin position="76"/>
        <end position="94"/>
    </location>
</feature>
<keyword evidence="1" id="KW-0812">Transmembrane</keyword>
<dbReference type="Proteomes" id="UP000237798">
    <property type="component" value="Unassembled WGS sequence"/>
</dbReference>
<proteinExistence type="predicted"/>
<evidence type="ECO:0000313" key="2">
    <source>
        <dbReference type="EMBL" id="PRR79965.1"/>
    </source>
</evidence>
<feature type="transmembrane region" description="Helical" evidence="1">
    <location>
        <begin position="9"/>
        <end position="27"/>
    </location>
</feature>
<feature type="transmembrane region" description="Helical" evidence="1">
    <location>
        <begin position="100"/>
        <end position="133"/>
    </location>
</feature>
<dbReference type="RefSeq" id="WP_106010944.1">
    <property type="nucleotide sequence ID" value="NZ_PVXP01000092.1"/>
</dbReference>
<dbReference type="EMBL" id="PVXP01000092">
    <property type="protein sequence ID" value="PRR79965.1"/>
    <property type="molecule type" value="Genomic_DNA"/>
</dbReference>
<organism evidence="2 3">
    <name type="scientific">Clostridium luticellarii</name>
    <dbReference type="NCBI Taxonomy" id="1691940"/>
    <lineage>
        <taxon>Bacteria</taxon>
        <taxon>Bacillati</taxon>
        <taxon>Bacillota</taxon>
        <taxon>Clostridia</taxon>
        <taxon>Eubacteriales</taxon>
        <taxon>Clostridiaceae</taxon>
        <taxon>Clostridium</taxon>
    </lineage>
</organism>
<keyword evidence="1" id="KW-0472">Membrane</keyword>
<accession>A0A2T0B7Y8</accession>
<gene>
    <name evidence="2" type="ORF">CLLU_34050</name>
</gene>
<protein>
    <submittedName>
        <fullName evidence="2">Uncharacterized protein</fullName>
    </submittedName>
</protein>
<name>A0A2T0B7Y8_9CLOT</name>
<dbReference type="AlphaFoldDB" id="A0A2T0B7Y8"/>
<comment type="caution">
    <text evidence="2">The sequence shown here is derived from an EMBL/GenBank/DDBJ whole genome shotgun (WGS) entry which is preliminary data.</text>
</comment>
<evidence type="ECO:0000313" key="3">
    <source>
        <dbReference type="Proteomes" id="UP000237798"/>
    </source>
</evidence>
<reference evidence="2 3" key="1">
    <citation type="submission" date="2018-03" db="EMBL/GenBank/DDBJ databases">
        <title>Genome sequence of Clostridium luticellarii DSM 29923.</title>
        <authorList>
            <person name="Poehlein A."/>
            <person name="Daniel R."/>
        </authorList>
    </citation>
    <scope>NUCLEOTIDE SEQUENCE [LARGE SCALE GENOMIC DNA]</scope>
    <source>
        <strain evidence="2 3">DSM 29923</strain>
    </source>
</reference>
<feature type="transmembrane region" description="Helical" evidence="1">
    <location>
        <begin position="33"/>
        <end position="56"/>
    </location>
</feature>
<evidence type="ECO:0000256" key="1">
    <source>
        <dbReference type="SAM" id="Phobius"/>
    </source>
</evidence>
<keyword evidence="3" id="KW-1185">Reference proteome</keyword>
<keyword evidence="1" id="KW-1133">Transmembrane helix</keyword>
<dbReference type="OrthoDB" id="2082071at2"/>
<sequence length="177" mass="20224">MANALQRIIYYVANAVPLLLMTALAWGIQYKTWLVSCILIAFSAFITMLFAVCFTYGKTHCSTKTINVTAISSKDAWLFAYVVAYLFPFAYKVMPDFHIVSLIVVILMVILVFISSIMALPNILLFIIGYHFYKIGTESTGISDYLLISKRKHIRNKTDIKNVMRIFEKLLIDTKEE</sequence>